<dbReference type="InterPro" id="IPR050860">
    <property type="entry name" value="FeoB_GTPase"/>
</dbReference>
<reference evidence="15 16" key="1">
    <citation type="submission" date="2020-02" db="EMBL/GenBank/DDBJ databases">
        <title>Genome assembly of a novel Clostridium senegalense strain.</title>
        <authorList>
            <person name="Gupta T.B."/>
            <person name="Jauregui R."/>
            <person name="Maclean P."/>
            <person name="Nawarathana A."/>
            <person name="Brightwell G."/>
        </authorList>
    </citation>
    <scope>NUCLEOTIDE SEQUENCE [LARGE SCALE GENOMIC DNA]</scope>
    <source>
        <strain evidence="15 16">AGRFS4</strain>
    </source>
</reference>
<evidence type="ECO:0000256" key="5">
    <source>
        <dbReference type="ARBA" id="ARBA00022692"/>
    </source>
</evidence>
<feature type="binding site" evidence="12">
    <location>
        <position position="48"/>
    </location>
    <ligand>
        <name>Mg(2+)</name>
        <dbReference type="ChEBI" id="CHEBI:18420"/>
        <label>2</label>
    </ligand>
</feature>
<keyword evidence="7 13" id="KW-1133">Transmembrane helix</keyword>
<feature type="transmembrane region" description="Helical" evidence="13">
    <location>
        <begin position="645"/>
        <end position="669"/>
    </location>
</feature>
<evidence type="ECO:0000256" key="13">
    <source>
        <dbReference type="RuleBase" id="RU362098"/>
    </source>
</evidence>
<keyword evidence="3 13" id="KW-0813">Transport</keyword>
<feature type="binding site" evidence="12">
    <location>
        <position position="47"/>
    </location>
    <ligand>
        <name>Mg(2+)</name>
        <dbReference type="ChEBI" id="CHEBI:18420"/>
        <label>2</label>
    </ligand>
</feature>
<evidence type="ECO:0000313" key="15">
    <source>
        <dbReference type="EMBL" id="NEU04546.1"/>
    </source>
</evidence>
<evidence type="ECO:0000256" key="8">
    <source>
        <dbReference type="ARBA" id="ARBA00023134"/>
    </source>
</evidence>
<feature type="transmembrane region" description="Helical" evidence="13">
    <location>
        <begin position="566"/>
        <end position="587"/>
    </location>
</feature>
<keyword evidence="13" id="KW-0406">Ion transport</keyword>
<evidence type="ECO:0000256" key="3">
    <source>
        <dbReference type="ARBA" id="ARBA00022448"/>
    </source>
</evidence>
<protein>
    <recommendedName>
        <fullName evidence="10 13">Ferrous iron transport protein B</fullName>
    </recommendedName>
</protein>
<dbReference type="AlphaFoldDB" id="A0A6M0H194"/>
<dbReference type="InterPro" id="IPR027417">
    <property type="entry name" value="P-loop_NTPase"/>
</dbReference>
<feature type="binding site" evidence="11">
    <location>
        <begin position="33"/>
        <end position="40"/>
    </location>
    <ligand>
        <name>GTP</name>
        <dbReference type="ChEBI" id="CHEBI:37565"/>
        <label>1</label>
    </ligand>
</feature>
<evidence type="ECO:0000256" key="4">
    <source>
        <dbReference type="ARBA" id="ARBA00022475"/>
    </source>
</evidence>
<evidence type="ECO:0000313" key="16">
    <source>
        <dbReference type="Proteomes" id="UP000481872"/>
    </source>
</evidence>
<keyword evidence="13" id="KW-0408">Iron</keyword>
<keyword evidence="9 13" id="KW-0472">Membrane</keyword>
<evidence type="ECO:0000256" key="9">
    <source>
        <dbReference type="ARBA" id="ARBA00023136"/>
    </source>
</evidence>
<keyword evidence="16" id="KW-1185">Reference proteome</keyword>
<gene>
    <name evidence="15" type="primary">feoB</name>
    <name evidence="15" type="ORF">G3M99_06660</name>
</gene>
<dbReference type="Pfam" id="PF17910">
    <property type="entry name" value="FeoB_Cyto"/>
    <property type="match status" value="1"/>
</dbReference>
<dbReference type="SUPFAM" id="SSF52540">
    <property type="entry name" value="P-loop containing nucleoside triphosphate hydrolases"/>
    <property type="match status" value="1"/>
</dbReference>
<keyword evidence="6 11" id="KW-0547">Nucleotide-binding</keyword>
<dbReference type="GO" id="GO:0005886">
    <property type="term" value="C:plasma membrane"/>
    <property type="evidence" value="ECO:0007669"/>
    <property type="project" value="UniProtKB-SubCell"/>
</dbReference>
<keyword evidence="4" id="KW-1003">Cell membrane</keyword>
<evidence type="ECO:0000256" key="7">
    <source>
        <dbReference type="ARBA" id="ARBA00022989"/>
    </source>
</evidence>
<keyword evidence="12" id="KW-0460">Magnesium</keyword>
<feature type="transmembrane region" description="Helical" evidence="13">
    <location>
        <begin position="450"/>
        <end position="476"/>
    </location>
</feature>
<feature type="transmembrane region" description="Helical" evidence="13">
    <location>
        <begin position="312"/>
        <end position="329"/>
    </location>
</feature>
<dbReference type="InterPro" id="IPR003373">
    <property type="entry name" value="Fe2_transport_prot-B"/>
</dbReference>
<feature type="binding site" evidence="11">
    <location>
        <begin position="139"/>
        <end position="142"/>
    </location>
    <ligand>
        <name>GTP</name>
        <dbReference type="ChEBI" id="CHEBI:37565"/>
        <label>1</label>
    </ligand>
</feature>
<dbReference type="RefSeq" id="WP_199869604.1">
    <property type="nucleotide sequence ID" value="NZ_JAAGPU010000009.1"/>
</dbReference>
<dbReference type="NCBIfam" id="TIGR00437">
    <property type="entry name" value="feoB"/>
    <property type="match status" value="1"/>
</dbReference>
<dbReference type="Pfam" id="PF02421">
    <property type="entry name" value="FeoB_N"/>
    <property type="match status" value="1"/>
</dbReference>
<evidence type="ECO:0000256" key="2">
    <source>
        <dbReference type="ARBA" id="ARBA00004651"/>
    </source>
</evidence>
<dbReference type="InterPro" id="IPR011640">
    <property type="entry name" value="Fe2_transport_prot_B_C"/>
</dbReference>
<dbReference type="InterPro" id="IPR041069">
    <property type="entry name" value="FeoB_Cyto"/>
</dbReference>
<dbReference type="GO" id="GO:0046872">
    <property type="term" value="F:metal ion binding"/>
    <property type="evidence" value="ECO:0007669"/>
    <property type="project" value="UniProtKB-KW"/>
</dbReference>
<comment type="caution">
    <text evidence="15">The sequence shown here is derived from an EMBL/GenBank/DDBJ whole genome shotgun (WGS) entry which is preliminary data.</text>
</comment>
<sequence length="707" mass="79369">MGLTFNSTKKENLKDIKIVEKNKNNQYIIALAGNPNTGKSTVFNELTGLHQHTGNWPGKTVVNSQGTFNYKNNEYILVDLPGTYSLLATSSEEEVARDYICFGQADLNVVVVDATCLERNLNLLIQILELNPKVLVCLNLIDEAKKKNIEINIEKLKKLLGVPVVVTSARNGEGIKNLKENLEVYTKEYKRKIPFKIDYGEDIERKVNFISKLLYKRYNDMNYRWVSLRLLDGDETIIKSIRKYVDENFLLYDDEDTKKIKEIIEEATSIRDVIALKIYENCSYIAEETVKKDENQILKQQKVDDILTSKKFGIPVMLILLTVILWITIQGANYPSQLLADMFNNLEPHLLNFFKSINSPIWLTNILVLGMYKTVAWVVAVMLPPMAIFFPIFTILEDCGYLPRICFNLDKAFKKACCHGKQVLTMCMGFGCNAAGVIACRIIDSPREKLIAILTNCFVPCNGRFPTLIALSMIFVGGTFASNTANSILAALIVVGLVILGVIITLLSSLIMSKTILKGMPSSFTLELPPYRRPQIMRVIYTSIIDRTIFVLVRAIKVAAPAGVLIYIFSNIIIGDMSIIGHIANFLDPIASLIGLDGFILMAFLLGLPANEIVLPILLMGYLANGTMVDYTSLDMLKNILINNGWTYLTLLNTMIFSLLHFPCATTILTIKKETGSRKWALFSLVMPTVVAFIVCFITTTIYRIAI</sequence>
<comment type="function">
    <text evidence="1 13">Probable transporter of a GTP-driven Fe(2+) uptake system.</text>
</comment>
<dbReference type="InterPro" id="IPR011642">
    <property type="entry name" value="Gate_dom"/>
</dbReference>
<evidence type="ECO:0000256" key="12">
    <source>
        <dbReference type="PIRSR" id="PIRSR603373-2"/>
    </source>
</evidence>
<dbReference type="PROSITE" id="PS51711">
    <property type="entry name" value="G_FEOB"/>
    <property type="match status" value="1"/>
</dbReference>
<comment type="similarity">
    <text evidence="13">Belongs to the TRAFAC class TrmE-Era-EngA-EngB-Septin-like GTPase superfamily. FeoB GTPase (TC 9.A.8) family.</text>
</comment>
<evidence type="ECO:0000256" key="6">
    <source>
        <dbReference type="ARBA" id="ARBA00022741"/>
    </source>
</evidence>
<dbReference type="EMBL" id="JAAGPU010000009">
    <property type="protein sequence ID" value="NEU04546.1"/>
    <property type="molecule type" value="Genomic_DNA"/>
</dbReference>
<dbReference type="PANTHER" id="PTHR43185">
    <property type="entry name" value="FERROUS IRON TRANSPORT PROTEIN B"/>
    <property type="match status" value="1"/>
</dbReference>
<feature type="transmembrane region" description="Helical" evidence="13">
    <location>
        <begin position="375"/>
        <end position="396"/>
    </location>
</feature>
<dbReference type="Pfam" id="PF07670">
    <property type="entry name" value="Gate"/>
    <property type="match status" value="2"/>
</dbReference>
<dbReference type="Pfam" id="PF07664">
    <property type="entry name" value="FeoB_C"/>
    <property type="match status" value="1"/>
</dbReference>
<accession>A0A6M0H194</accession>
<evidence type="ECO:0000256" key="1">
    <source>
        <dbReference type="ARBA" id="ARBA00003926"/>
    </source>
</evidence>
<evidence type="ECO:0000256" key="11">
    <source>
        <dbReference type="PIRSR" id="PIRSR603373-1"/>
    </source>
</evidence>
<feature type="binding site" evidence="12">
    <location>
        <position position="44"/>
    </location>
    <ligand>
        <name>Mg(2+)</name>
        <dbReference type="ChEBI" id="CHEBI:18420"/>
        <label>2</label>
    </ligand>
</feature>
<keyword evidence="5 13" id="KW-0812">Transmembrane</keyword>
<name>A0A6M0H194_9CLOT</name>
<dbReference type="PANTHER" id="PTHR43185:SF2">
    <property type="entry name" value="FERROUS IRON TRANSPORT PROTEIN B"/>
    <property type="match status" value="1"/>
</dbReference>
<feature type="transmembrane region" description="Helical" evidence="13">
    <location>
        <begin position="488"/>
        <end position="512"/>
    </location>
</feature>
<dbReference type="Gene3D" id="1.10.287.1770">
    <property type="match status" value="1"/>
</dbReference>
<evidence type="ECO:0000256" key="10">
    <source>
        <dbReference type="NCBIfam" id="TIGR00437"/>
    </source>
</evidence>
<keyword evidence="13" id="KW-0410">Iron transport</keyword>
<proteinExistence type="inferred from homology"/>
<feature type="transmembrane region" description="Helical" evidence="13">
    <location>
        <begin position="681"/>
        <end position="706"/>
    </location>
</feature>
<feature type="binding site" evidence="11">
    <location>
        <begin position="79"/>
        <end position="82"/>
    </location>
    <ligand>
        <name>GTP</name>
        <dbReference type="ChEBI" id="CHEBI:37565"/>
        <label>1</label>
    </ligand>
</feature>
<dbReference type="GO" id="GO:0015093">
    <property type="term" value="F:ferrous iron transmembrane transporter activity"/>
    <property type="evidence" value="ECO:0007669"/>
    <property type="project" value="UniProtKB-UniRule"/>
</dbReference>
<dbReference type="CDD" id="cd01879">
    <property type="entry name" value="FeoB"/>
    <property type="match status" value="1"/>
</dbReference>
<comment type="subcellular location">
    <subcellularLocation>
        <location evidence="2 13">Cell membrane</location>
        <topology evidence="2 13">Multi-pass membrane protein</topology>
    </subcellularLocation>
</comment>
<dbReference type="InterPro" id="IPR030389">
    <property type="entry name" value="G_FEOB_dom"/>
</dbReference>
<dbReference type="FunFam" id="3.40.50.300:FF:000969">
    <property type="entry name" value="Ferrous iron transporter B"/>
    <property type="match status" value="1"/>
</dbReference>
<dbReference type="Proteomes" id="UP000481872">
    <property type="component" value="Unassembled WGS sequence"/>
</dbReference>
<dbReference type="Gene3D" id="3.40.50.300">
    <property type="entry name" value="P-loop containing nucleotide triphosphate hydrolases"/>
    <property type="match status" value="1"/>
</dbReference>
<keyword evidence="8 11" id="KW-0342">GTP-binding</keyword>
<evidence type="ECO:0000259" key="14">
    <source>
        <dbReference type="PROSITE" id="PS51711"/>
    </source>
</evidence>
<feature type="transmembrane region" description="Helical" evidence="13">
    <location>
        <begin position="599"/>
        <end position="625"/>
    </location>
</feature>
<dbReference type="GO" id="GO:0005525">
    <property type="term" value="F:GTP binding"/>
    <property type="evidence" value="ECO:0007669"/>
    <property type="project" value="UniProtKB-KW"/>
</dbReference>
<feature type="domain" description="FeoB-type G" evidence="14">
    <location>
        <begin position="26"/>
        <end position="188"/>
    </location>
</feature>
<organism evidence="15 16">
    <name type="scientific">Clostridium senegalense</name>
    <dbReference type="NCBI Taxonomy" id="1465809"/>
    <lineage>
        <taxon>Bacteria</taxon>
        <taxon>Bacillati</taxon>
        <taxon>Bacillota</taxon>
        <taxon>Clostridia</taxon>
        <taxon>Eubacteriales</taxon>
        <taxon>Clostridiaceae</taxon>
        <taxon>Clostridium</taxon>
    </lineage>
</organism>
<keyword evidence="12" id="KW-0479">Metal-binding</keyword>